<dbReference type="InterPro" id="IPR002173">
    <property type="entry name" value="Carboh/pur_kinase_PfkB_CS"/>
</dbReference>
<dbReference type="Pfam" id="PF00294">
    <property type="entry name" value="PfkB"/>
    <property type="match status" value="2"/>
</dbReference>
<dbReference type="PROSITE" id="PS00584">
    <property type="entry name" value="PFKB_KINASES_2"/>
    <property type="match status" value="1"/>
</dbReference>
<dbReference type="Proteomes" id="UP000254939">
    <property type="component" value="Unassembled WGS sequence"/>
</dbReference>
<evidence type="ECO:0000259" key="4">
    <source>
        <dbReference type="Pfam" id="PF00294"/>
    </source>
</evidence>
<protein>
    <submittedName>
        <fullName evidence="5">Fructoselysine 6-kinase</fullName>
    </submittedName>
</protein>
<evidence type="ECO:0000313" key="6">
    <source>
        <dbReference type="Proteomes" id="UP000254939"/>
    </source>
</evidence>
<proteinExistence type="inferred from homology"/>
<name>A0A370KG84_9HYPH</name>
<dbReference type="AlphaFoldDB" id="A0A370KG84"/>
<dbReference type="InterPro" id="IPR029056">
    <property type="entry name" value="Ribokinase-like"/>
</dbReference>
<keyword evidence="3 5" id="KW-0418">Kinase</keyword>
<dbReference type="Gene3D" id="3.40.1190.20">
    <property type="match status" value="1"/>
</dbReference>
<keyword evidence="2" id="KW-0808">Transferase</keyword>
<dbReference type="GO" id="GO:0016301">
    <property type="term" value="F:kinase activity"/>
    <property type="evidence" value="ECO:0007669"/>
    <property type="project" value="UniProtKB-KW"/>
</dbReference>
<dbReference type="EMBL" id="NAAC01000041">
    <property type="protein sequence ID" value="RDJ03785.1"/>
    <property type="molecule type" value="Genomic_DNA"/>
</dbReference>
<evidence type="ECO:0000256" key="3">
    <source>
        <dbReference type="ARBA" id="ARBA00022777"/>
    </source>
</evidence>
<comment type="similarity">
    <text evidence="1">Belongs to the carbohydrate kinase PfkB family.</text>
</comment>
<feature type="domain" description="Carbohydrate kinase PfkB" evidence="4">
    <location>
        <begin position="26"/>
        <end position="124"/>
    </location>
</feature>
<dbReference type="PROSITE" id="PS00583">
    <property type="entry name" value="PFKB_KINASES_1"/>
    <property type="match status" value="1"/>
</dbReference>
<evidence type="ECO:0000256" key="1">
    <source>
        <dbReference type="ARBA" id="ARBA00010688"/>
    </source>
</evidence>
<comment type="caution">
    <text evidence="5">The sequence shown here is derived from an EMBL/GenBank/DDBJ whole genome shotgun (WGS) entry which is preliminary data.</text>
</comment>
<evidence type="ECO:0000256" key="2">
    <source>
        <dbReference type="ARBA" id="ARBA00022679"/>
    </source>
</evidence>
<accession>A0A370KG84</accession>
<dbReference type="SUPFAM" id="SSF53613">
    <property type="entry name" value="Ribokinase-like"/>
    <property type="match status" value="1"/>
</dbReference>
<dbReference type="InterPro" id="IPR011611">
    <property type="entry name" value="PfkB_dom"/>
</dbReference>
<evidence type="ECO:0000313" key="5">
    <source>
        <dbReference type="EMBL" id="RDJ03785.1"/>
    </source>
</evidence>
<feature type="domain" description="Carbohydrate kinase PfkB" evidence="4">
    <location>
        <begin position="162"/>
        <end position="261"/>
    </location>
</feature>
<gene>
    <name evidence="5" type="ORF">B5K06_28045</name>
</gene>
<dbReference type="RefSeq" id="WP_114715346.1">
    <property type="nucleotide sequence ID" value="NZ_KZ857269.1"/>
</dbReference>
<dbReference type="OrthoDB" id="9775849at2"/>
<dbReference type="InterPro" id="IPR052700">
    <property type="entry name" value="Carb_kinase_PfkB-like"/>
</dbReference>
<organism evidence="5 6">
    <name type="scientific">Rhizobium grahamii</name>
    <dbReference type="NCBI Taxonomy" id="1120045"/>
    <lineage>
        <taxon>Bacteria</taxon>
        <taxon>Pseudomonadati</taxon>
        <taxon>Pseudomonadota</taxon>
        <taxon>Alphaproteobacteria</taxon>
        <taxon>Hyphomicrobiales</taxon>
        <taxon>Rhizobiaceae</taxon>
        <taxon>Rhizobium/Agrobacterium group</taxon>
        <taxon>Rhizobium</taxon>
    </lineage>
</organism>
<sequence length="271" mass="28732">MSRLRFAVVGDNCVDRFQSPVNLALIGGNAINVAVQLALLGHEAYYFGAVGRDADGERTRDLIASNGVNVDNLRMLPGNTAFTNIDVTPSGDRIFAYEDFGVCQDYVPSDEDFRILFSMNHVHIGWICDRGTTRRRLADAGTSVSQDVSVNNDGIHLGTEGLDVAFGSAGEDRGKAATMMRGFLTKGAKLAVVTRGSEGSAASDGRQYAETGITPVSIVDTTGAGDSFIAGFLQAHIAGDTLQASLASGRECAARTCCYVGGFPQEPRPIR</sequence>
<dbReference type="PANTHER" id="PTHR43320">
    <property type="entry name" value="SUGAR KINASE"/>
    <property type="match status" value="1"/>
</dbReference>
<reference evidence="5 6" key="1">
    <citation type="submission" date="2017-03" db="EMBL/GenBank/DDBJ databases">
        <title>Genome analysis of Rhizobial strains effectives or ineffectives for nitrogen fixation isolated from bean seeds.</title>
        <authorList>
            <person name="Peralta H."/>
            <person name="Aguilar-Vera A."/>
            <person name="Mora Y."/>
            <person name="Vargas-Lagunas C."/>
            <person name="Girard L."/>
            <person name="Mora J."/>
        </authorList>
    </citation>
    <scope>NUCLEOTIDE SEQUENCE [LARGE SCALE GENOMIC DNA]</scope>
    <source>
        <strain evidence="5 6">CCGM3</strain>
    </source>
</reference>